<dbReference type="GeneID" id="108699142"/>
<dbReference type="OrthoDB" id="10039395at2759"/>
<accession>A0A8J0TJ67</accession>
<keyword evidence="1" id="KW-0732">Signal</keyword>
<dbReference type="FunFam" id="2.60.40.10:FF:000651">
    <property type="entry name" value="Fc receptor like 1"/>
    <property type="match status" value="3"/>
</dbReference>
<dbReference type="InterPro" id="IPR013783">
    <property type="entry name" value="Ig-like_fold"/>
</dbReference>
<proteinExistence type="predicted"/>
<evidence type="ECO:0000313" key="8">
    <source>
        <dbReference type="Proteomes" id="UP000186698"/>
    </source>
</evidence>
<dbReference type="InterPro" id="IPR007110">
    <property type="entry name" value="Ig-like_dom"/>
</dbReference>
<dbReference type="InterPro" id="IPR003599">
    <property type="entry name" value="Ig_sub"/>
</dbReference>
<keyword evidence="4" id="KW-0393">Immunoglobulin domain</keyword>
<dbReference type="InterPro" id="IPR003598">
    <property type="entry name" value="Ig_sub2"/>
</dbReference>
<dbReference type="AlphaFoldDB" id="A0A8J0TJ67"/>
<keyword evidence="6" id="KW-0472">Membrane</keyword>
<keyword evidence="3" id="KW-1015">Disulfide bond</keyword>
<dbReference type="SMART" id="SM00409">
    <property type="entry name" value="IG"/>
    <property type="match status" value="5"/>
</dbReference>
<dbReference type="GO" id="GO:0006955">
    <property type="term" value="P:immune response"/>
    <property type="evidence" value="ECO:0000318"/>
    <property type="project" value="GO_Central"/>
</dbReference>
<feature type="transmembrane region" description="Helical" evidence="6">
    <location>
        <begin position="517"/>
        <end position="539"/>
    </location>
</feature>
<evidence type="ECO:0000256" key="2">
    <source>
        <dbReference type="ARBA" id="ARBA00022737"/>
    </source>
</evidence>
<dbReference type="InterPro" id="IPR036179">
    <property type="entry name" value="Ig-like_dom_sf"/>
</dbReference>
<dbReference type="GO" id="GO:0009897">
    <property type="term" value="C:external side of plasma membrane"/>
    <property type="evidence" value="ECO:0000318"/>
    <property type="project" value="GO_Central"/>
</dbReference>
<feature type="domain" description="Ig-like" evidence="7">
    <location>
        <begin position="329"/>
        <end position="412"/>
    </location>
</feature>
<dbReference type="Gene3D" id="2.60.40.10">
    <property type="entry name" value="Immunoglobulins"/>
    <property type="match status" value="5"/>
</dbReference>
<feature type="compositionally biased region" description="Polar residues" evidence="5">
    <location>
        <begin position="1"/>
        <end position="13"/>
    </location>
</feature>
<dbReference type="RefSeq" id="XP_018086491.1">
    <property type="nucleotide sequence ID" value="XM_018231002.2"/>
</dbReference>
<dbReference type="Pfam" id="PF13895">
    <property type="entry name" value="Ig_2"/>
    <property type="match status" value="4"/>
</dbReference>
<evidence type="ECO:0000256" key="5">
    <source>
        <dbReference type="SAM" id="MobiDB-lite"/>
    </source>
</evidence>
<dbReference type="KEGG" id="xla:108699142"/>
<keyword evidence="6" id="KW-0812">Transmembrane</keyword>
<evidence type="ECO:0000256" key="6">
    <source>
        <dbReference type="SAM" id="Phobius"/>
    </source>
</evidence>
<gene>
    <name evidence="9" type="primary">LOC108699142</name>
</gene>
<keyword evidence="2" id="KW-0677">Repeat</keyword>
<feature type="region of interest" description="Disordered" evidence="5">
    <location>
        <begin position="1"/>
        <end position="34"/>
    </location>
</feature>
<name>A0A8J0TJ67_XENLA</name>
<reference evidence="9" key="1">
    <citation type="submission" date="2025-08" db="UniProtKB">
        <authorList>
            <consortium name="RefSeq"/>
        </authorList>
    </citation>
    <scope>IDENTIFICATION</scope>
    <source>
        <strain evidence="9">J_2021</strain>
        <tissue evidence="9">Erythrocytes</tissue>
    </source>
</reference>
<keyword evidence="6" id="KW-1133">Transmembrane helix</keyword>
<dbReference type="Proteomes" id="UP000186698">
    <property type="component" value="Chromosome 8L"/>
</dbReference>
<protein>
    <submittedName>
        <fullName evidence="9">Fc receptor-like protein 4</fullName>
    </submittedName>
</protein>
<dbReference type="PANTHER" id="PTHR11481:SF115">
    <property type="entry name" value="FC RECEPTOR-LIKE PROTEIN 2"/>
    <property type="match status" value="1"/>
</dbReference>
<dbReference type="PROSITE" id="PS50835">
    <property type="entry name" value="IG_LIKE"/>
    <property type="match status" value="4"/>
</dbReference>
<organism evidence="8 9">
    <name type="scientific">Xenopus laevis</name>
    <name type="common">African clawed frog</name>
    <dbReference type="NCBI Taxonomy" id="8355"/>
    <lineage>
        <taxon>Eukaryota</taxon>
        <taxon>Metazoa</taxon>
        <taxon>Chordata</taxon>
        <taxon>Craniata</taxon>
        <taxon>Vertebrata</taxon>
        <taxon>Euteleostomi</taxon>
        <taxon>Amphibia</taxon>
        <taxon>Batrachia</taxon>
        <taxon>Anura</taxon>
        <taxon>Pipoidea</taxon>
        <taxon>Pipidae</taxon>
        <taxon>Xenopodinae</taxon>
        <taxon>Xenopus</taxon>
        <taxon>Xenopus</taxon>
    </lineage>
</organism>
<dbReference type="GO" id="GO:0007166">
    <property type="term" value="P:cell surface receptor signaling pathway"/>
    <property type="evidence" value="ECO:0000318"/>
    <property type="project" value="GO_Central"/>
</dbReference>
<dbReference type="GO" id="GO:0004888">
    <property type="term" value="F:transmembrane signaling receptor activity"/>
    <property type="evidence" value="ECO:0000318"/>
    <property type="project" value="GO_Central"/>
</dbReference>
<feature type="compositionally biased region" description="Basic and acidic residues" evidence="5">
    <location>
        <begin position="14"/>
        <end position="34"/>
    </location>
</feature>
<feature type="domain" description="Ig-like" evidence="7">
    <location>
        <begin position="423"/>
        <end position="500"/>
    </location>
</feature>
<evidence type="ECO:0000313" key="9">
    <source>
        <dbReference type="RefSeq" id="XP_018086491.1"/>
    </source>
</evidence>
<dbReference type="SUPFAM" id="SSF48726">
    <property type="entry name" value="Immunoglobulin"/>
    <property type="match status" value="5"/>
</dbReference>
<evidence type="ECO:0000259" key="7">
    <source>
        <dbReference type="PROSITE" id="PS50835"/>
    </source>
</evidence>
<dbReference type="SMART" id="SM00408">
    <property type="entry name" value="IGc2"/>
    <property type="match status" value="5"/>
</dbReference>
<sequence>MSSKTIANGNSQKVMRESVWKEEGMTGRQGEGSRWRDTDDHLALFITVVVVNTPGAAVRPVISFSPNWSPIFTGEPVTLTCNVAPTAQGNLEYSWYRDGHWIRGYRQRLVIQSATETENGNYQCQAGADERSAPVRLDVYRYGLILQAPPDVHEGDFLSLRCHSRTGYETRNSVFYMDNKIIESPVSESELHIGRVDVTASGTYKCQKEIYNHKYDYHTSGDEQYISVSELFTVPQLKVSSALVTEGDHMTITCDTELSPHRETTELQFVFYRNGHNVQGFSLSNQYGVPSAQLEDSGKYTCEVQTPTGSVRKRSSETYIHIQAFFSYPLIKVRPDQVTEGDHMTITCDTKLSPHRETTELQFVFYRNGHNVQGFSLSNQYGVPSAQLEDSGNYTCEVQTPTGSVRKRSNAAHIQIQELFPYPQIKVSPDQVTKGDHMTITCDTKLSPHRETTELQFVFYRNGHNVQGFSLSNQYGVPSAQLEDSGNYTCEVQTPTANVAKRSREAHIQIQNGHLSYLVPTLSGIVTVLGFIAIVIFTIKFRNKLSSFLICPLQHPKTDSNSSKAHVSAGTENEELHSPAMLNEETSDLASCGFHVEDDICYTSIYFSQRQKASPVHSNKNDMSVTYAAIKGGHGKKDKLATPNQEISNTSCVYGNINSE</sequence>
<evidence type="ECO:0000256" key="4">
    <source>
        <dbReference type="ARBA" id="ARBA00023319"/>
    </source>
</evidence>
<dbReference type="InterPro" id="IPR050488">
    <property type="entry name" value="Ig_Fc_receptor"/>
</dbReference>
<feature type="domain" description="Ig-like" evidence="7">
    <location>
        <begin position="235"/>
        <end position="318"/>
    </location>
</feature>
<feature type="domain" description="Ig-like" evidence="7">
    <location>
        <begin position="60"/>
        <end position="136"/>
    </location>
</feature>
<dbReference type="PANTHER" id="PTHR11481">
    <property type="entry name" value="IMMUNOGLOBULIN FC RECEPTOR"/>
    <property type="match status" value="1"/>
</dbReference>
<evidence type="ECO:0000256" key="1">
    <source>
        <dbReference type="ARBA" id="ARBA00022729"/>
    </source>
</evidence>
<keyword evidence="8" id="KW-1185">Reference proteome</keyword>
<evidence type="ECO:0000256" key="3">
    <source>
        <dbReference type="ARBA" id="ARBA00023157"/>
    </source>
</evidence>